<feature type="transmembrane region" description="Helical" evidence="6">
    <location>
        <begin position="62"/>
        <end position="79"/>
    </location>
</feature>
<evidence type="ECO:0000259" key="8">
    <source>
        <dbReference type="Pfam" id="PF18955"/>
    </source>
</evidence>
<feature type="transmembrane region" description="Helical" evidence="6">
    <location>
        <begin position="32"/>
        <end position="56"/>
    </location>
</feature>
<evidence type="ECO:0000259" key="7">
    <source>
        <dbReference type="Pfam" id="PF10035"/>
    </source>
</evidence>
<organism evidence="9 10">
    <name type="scientific">Paenibacillus solanacearum</name>
    <dbReference type="NCBI Taxonomy" id="2048548"/>
    <lineage>
        <taxon>Bacteria</taxon>
        <taxon>Bacillati</taxon>
        <taxon>Bacillota</taxon>
        <taxon>Bacilli</taxon>
        <taxon>Bacillales</taxon>
        <taxon>Paenibacillaceae</taxon>
        <taxon>Paenibacillus</taxon>
    </lineage>
</organism>
<dbReference type="CDD" id="cd16381">
    <property type="entry name" value="YitT_C_like_1"/>
    <property type="match status" value="1"/>
</dbReference>
<keyword evidence="3 6" id="KW-0812">Transmembrane</keyword>
<evidence type="ECO:0000256" key="5">
    <source>
        <dbReference type="ARBA" id="ARBA00023136"/>
    </source>
</evidence>
<dbReference type="InterPro" id="IPR044035">
    <property type="entry name" value="DUF5698"/>
</dbReference>
<proteinExistence type="inferred from homology"/>
<keyword evidence="2 6" id="KW-1003">Cell membrane</keyword>
<feature type="transmembrane region" description="Helical" evidence="6">
    <location>
        <begin position="6"/>
        <end position="25"/>
    </location>
</feature>
<accession>A0A916K709</accession>
<keyword evidence="5 6" id="KW-0472">Membrane</keyword>
<evidence type="ECO:0000313" key="9">
    <source>
        <dbReference type="EMBL" id="CAG7649775.1"/>
    </source>
</evidence>
<feature type="domain" description="DUF2179" evidence="7">
    <location>
        <begin position="110"/>
        <end position="162"/>
    </location>
</feature>
<comment type="similarity">
    <text evidence="6">Belongs to the UPF0316 family.</text>
</comment>
<comment type="caution">
    <text evidence="9">The sequence shown here is derived from an EMBL/GenBank/DDBJ whole genome shotgun (WGS) entry which is preliminary data.</text>
</comment>
<dbReference type="PANTHER" id="PTHR40060:SF1">
    <property type="entry name" value="UPF0316 PROTEIN YEBE"/>
    <property type="match status" value="1"/>
</dbReference>
<comment type="subcellular location">
    <subcellularLocation>
        <location evidence="1 6">Cell membrane</location>
        <topology evidence="1 6">Multi-pass membrane protein</topology>
    </subcellularLocation>
</comment>
<evidence type="ECO:0000313" key="10">
    <source>
        <dbReference type="Proteomes" id="UP000693672"/>
    </source>
</evidence>
<name>A0A916K709_9BACL</name>
<evidence type="ECO:0000256" key="3">
    <source>
        <dbReference type="ARBA" id="ARBA00022692"/>
    </source>
</evidence>
<keyword evidence="4 6" id="KW-1133">Transmembrane helix</keyword>
<dbReference type="InterPro" id="IPR019264">
    <property type="entry name" value="DUF2179"/>
</dbReference>
<sequence length="171" mass="19178">MLNILLSIFAIQIVYVSCFTLRMILTLKGKKYFAAAISIAEITIYVLGLNMVLQYLKQPLSLAVYALGYGLGVLVGSWIEEKLALGYVTLKVITNEVGSNMANDLRKQGYGVTSWIGYGRDGERLVLEVLAKRKNEQYLYKSILAIDPKAFVVTLEPKQLHGGFWTHTIRK</sequence>
<dbReference type="HAMAP" id="MF_01515">
    <property type="entry name" value="UPF0316"/>
    <property type="match status" value="1"/>
</dbReference>
<dbReference type="RefSeq" id="WP_218095628.1">
    <property type="nucleotide sequence ID" value="NZ_CAJVAS010000050.1"/>
</dbReference>
<gene>
    <name evidence="9" type="ORF">PAESOLCIP111_05947</name>
</gene>
<dbReference type="Pfam" id="PF10035">
    <property type="entry name" value="DUF2179"/>
    <property type="match status" value="1"/>
</dbReference>
<dbReference type="InterPro" id="IPR022930">
    <property type="entry name" value="UPF0316"/>
</dbReference>
<evidence type="ECO:0000256" key="1">
    <source>
        <dbReference type="ARBA" id="ARBA00004651"/>
    </source>
</evidence>
<evidence type="ECO:0000256" key="6">
    <source>
        <dbReference type="HAMAP-Rule" id="MF_01515"/>
    </source>
</evidence>
<dbReference type="NCBIfam" id="NF003194">
    <property type="entry name" value="PRK04164.1-5"/>
    <property type="match status" value="1"/>
</dbReference>
<dbReference type="Proteomes" id="UP000693672">
    <property type="component" value="Unassembled WGS sequence"/>
</dbReference>
<protein>
    <recommendedName>
        <fullName evidence="6">UPF0316 protein PAESOLCIP111_05947</fullName>
    </recommendedName>
</protein>
<dbReference type="GO" id="GO:0005886">
    <property type="term" value="C:plasma membrane"/>
    <property type="evidence" value="ECO:0007669"/>
    <property type="project" value="UniProtKB-SubCell"/>
</dbReference>
<dbReference type="PANTHER" id="PTHR40060">
    <property type="entry name" value="UPF0316 PROTEIN YEBE"/>
    <property type="match status" value="1"/>
</dbReference>
<feature type="domain" description="DUF5698" evidence="8">
    <location>
        <begin position="20"/>
        <end position="76"/>
    </location>
</feature>
<evidence type="ECO:0000256" key="2">
    <source>
        <dbReference type="ARBA" id="ARBA00022475"/>
    </source>
</evidence>
<dbReference type="Pfam" id="PF18955">
    <property type="entry name" value="DUF5698"/>
    <property type="match status" value="1"/>
</dbReference>
<keyword evidence="10" id="KW-1185">Reference proteome</keyword>
<dbReference type="AlphaFoldDB" id="A0A916K709"/>
<evidence type="ECO:0000256" key="4">
    <source>
        <dbReference type="ARBA" id="ARBA00022989"/>
    </source>
</evidence>
<dbReference type="EMBL" id="CAJVAS010000050">
    <property type="protein sequence ID" value="CAG7649775.1"/>
    <property type="molecule type" value="Genomic_DNA"/>
</dbReference>
<reference evidence="9" key="1">
    <citation type="submission" date="2021-06" db="EMBL/GenBank/DDBJ databases">
        <authorList>
            <person name="Criscuolo A."/>
        </authorList>
    </citation>
    <scope>NUCLEOTIDE SEQUENCE</scope>
    <source>
        <strain evidence="9">CIP111600</strain>
    </source>
</reference>